<gene>
    <name evidence="1" type="ordered locus">RPE_1629</name>
</gene>
<reference evidence="1" key="1">
    <citation type="submission" date="2006-09" db="EMBL/GenBank/DDBJ databases">
        <title>Complete sequence of Rhodopseudomonas palustris BisA53.</title>
        <authorList>
            <consortium name="US DOE Joint Genome Institute"/>
            <person name="Copeland A."/>
            <person name="Lucas S."/>
            <person name="Lapidus A."/>
            <person name="Barry K."/>
            <person name="Detter J.C."/>
            <person name="Glavina del Rio T."/>
            <person name="Hammon N."/>
            <person name="Israni S."/>
            <person name="Dalin E."/>
            <person name="Tice H."/>
            <person name="Pitluck S."/>
            <person name="Chain P."/>
            <person name="Malfatti S."/>
            <person name="Shin M."/>
            <person name="Vergez L."/>
            <person name="Schmutz J."/>
            <person name="Larimer F."/>
            <person name="Land M."/>
            <person name="Hauser L."/>
            <person name="Pelletier D.A."/>
            <person name="Kyrpides N."/>
            <person name="Kim E."/>
            <person name="Harwood C.S."/>
            <person name="Oda Y."/>
            <person name="Richardson P."/>
        </authorList>
    </citation>
    <scope>NUCLEOTIDE SEQUENCE [LARGE SCALE GENOMIC DNA]</scope>
    <source>
        <strain evidence="1">BisA53</strain>
    </source>
</reference>
<evidence type="ECO:0000313" key="1">
    <source>
        <dbReference type="EMBL" id="ABJ05578.1"/>
    </source>
</evidence>
<accession>Q07R56</accession>
<name>Q07R56_RHOP5</name>
<dbReference type="KEGG" id="rpe:RPE_1629"/>
<dbReference type="HOGENOM" id="CLU_2438822_0_0_5"/>
<protein>
    <submittedName>
        <fullName evidence="1">Uncharacterized protein</fullName>
    </submittedName>
</protein>
<dbReference type="AlphaFoldDB" id="Q07R56"/>
<organism evidence="1">
    <name type="scientific">Rhodopseudomonas palustris (strain BisA53)</name>
    <dbReference type="NCBI Taxonomy" id="316055"/>
    <lineage>
        <taxon>Bacteria</taxon>
        <taxon>Pseudomonadati</taxon>
        <taxon>Pseudomonadota</taxon>
        <taxon>Alphaproteobacteria</taxon>
        <taxon>Hyphomicrobiales</taxon>
        <taxon>Nitrobacteraceae</taxon>
        <taxon>Rhodopseudomonas</taxon>
    </lineage>
</organism>
<sequence>MQTSQWLSIAEAFASCSVSNLAAARSLSLAINIDHHPDATHSMLRRRRRRLRYHHRYLRREYVTCGGRNVTQQIEVVTRIITRWVLHAFD</sequence>
<proteinExistence type="predicted"/>
<dbReference type="EMBL" id="CP000463">
    <property type="protein sequence ID" value="ABJ05578.1"/>
    <property type="molecule type" value="Genomic_DNA"/>
</dbReference>